<keyword evidence="2" id="KW-1003">Cell membrane</keyword>
<dbReference type="RefSeq" id="WP_091613158.1">
    <property type="nucleotide sequence ID" value="NZ_FNNC01000002.1"/>
</dbReference>
<sequence>MNNTSLYLRSLFIGLAVMLVLFGAPALIPTFRQEAVSLFAGACGGAFNIWHAHRETKRIQKAVLAEKKIFPFGMATRLAVGVVIAMLYVRFPEQFRLLYLVIGLFSPYLLLYALSVHFSKEK</sequence>
<feature type="transmembrane region" description="Helical" evidence="6">
    <location>
        <begin position="97"/>
        <end position="118"/>
    </location>
</feature>
<keyword evidence="8" id="KW-1185">Reference proteome</keyword>
<dbReference type="Pfam" id="PF03899">
    <property type="entry name" value="ATP-synt_I"/>
    <property type="match status" value="1"/>
</dbReference>
<dbReference type="EMBL" id="FNNC01000002">
    <property type="protein sequence ID" value="SDW45462.1"/>
    <property type="molecule type" value="Genomic_DNA"/>
</dbReference>
<dbReference type="OrthoDB" id="2355635at2"/>
<evidence type="ECO:0000313" key="8">
    <source>
        <dbReference type="Proteomes" id="UP000199488"/>
    </source>
</evidence>
<reference evidence="7 8" key="1">
    <citation type="submission" date="2016-10" db="EMBL/GenBank/DDBJ databases">
        <authorList>
            <person name="de Groot N.N."/>
        </authorList>
    </citation>
    <scope>NUCLEOTIDE SEQUENCE [LARGE SCALE GENOMIC DNA]</scope>
    <source>
        <strain evidence="7 8">DSM 23126</strain>
    </source>
</reference>
<evidence type="ECO:0000256" key="6">
    <source>
        <dbReference type="SAM" id="Phobius"/>
    </source>
</evidence>
<name>A0A1H2TNP6_9BACI</name>
<dbReference type="AlphaFoldDB" id="A0A1H2TNP6"/>
<dbReference type="Proteomes" id="UP000199488">
    <property type="component" value="Unassembled WGS sequence"/>
</dbReference>
<protein>
    <submittedName>
        <fullName evidence="7">ATP synthase I chain</fullName>
    </submittedName>
</protein>
<evidence type="ECO:0000256" key="3">
    <source>
        <dbReference type="ARBA" id="ARBA00022692"/>
    </source>
</evidence>
<evidence type="ECO:0000313" key="7">
    <source>
        <dbReference type="EMBL" id="SDW45462.1"/>
    </source>
</evidence>
<gene>
    <name evidence="7" type="ORF">SAMN05421781_1497</name>
</gene>
<proteinExistence type="predicted"/>
<organism evidence="7 8">
    <name type="scientific">Marinococcus luteus</name>
    <dbReference type="NCBI Taxonomy" id="1122204"/>
    <lineage>
        <taxon>Bacteria</taxon>
        <taxon>Bacillati</taxon>
        <taxon>Bacillota</taxon>
        <taxon>Bacilli</taxon>
        <taxon>Bacillales</taxon>
        <taxon>Bacillaceae</taxon>
        <taxon>Marinococcus</taxon>
    </lineage>
</organism>
<dbReference type="STRING" id="1122204.SAMN05421781_1497"/>
<keyword evidence="5 6" id="KW-0472">Membrane</keyword>
<feature type="transmembrane region" description="Helical" evidence="6">
    <location>
        <begin position="34"/>
        <end position="51"/>
    </location>
</feature>
<dbReference type="GO" id="GO:0005886">
    <property type="term" value="C:plasma membrane"/>
    <property type="evidence" value="ECO:0007669"/>
    <property type="project" value="UniProtKB-SubCell"/>
</dbReference>
<comment type="subcellular location">
    <subcellularLocation>
        <location evidence="1">Cell membrane</location>
        <topology evidence="1">Multi-pass membrane protein</topology>
    </subcellularLocation>
</comment>
<feature type="transmembrane region" description="Helical" evidence="6">
    <location>
        <begin position="7"/>
        <end position="28"/>
    </location>
</feature>
<evidence type="ECO:0000256" key="5">
    <source>
        <dbReference type="ARBA" id="ARBA00023136"/>
    </source>
</evidence>
<evidence type="ECO:0000256" key="1">
    <source>
        <dbReference type="ARBA" id="ARBA00004651"/>
    </source>
</evidence>
<feature type="transmembrane region" description="Helical" evidence="6">
    <location>
        <begin position="72"/>
        <end position="91"/>
    </location>
</feature>
<evidence type="ECO:0000256" key="4">
    <source>
        <dbReference type="ARBA" id="ARBA00022989"/>
    </source>
</evidence>
<evidence type="ECO:0000256" key="2">
    <source>
        <dbReference type="ARBA" id="ARBA00022475"/>
    </source>
</evidence>
<dbReference type="InterPro" id="IPR005598">
    <property type="entry name" value="ATP_synth_I"/>
</dbReference>
<accession>A0A1H2TNP6</accession>
<keyword evidence="4 6" id="KW-1133">Transmembrane helix</keyword>
<keyword evidence="3 6" id="KW-0812">Transmembrane</keyword>